<accession>A0ABQ7MTA8</accession>
<proteinExistence type="predicted"/>
<gene>
    <name evidence="1" type="primary">A04g507460.1_BraROA</name>
    <name evidence="1" type="ORF">IGI04_016541</name>
</gene>
<protein>
    <submittedName>
        <fullName evidence="1">Uncharacterized protein</fullName>
    </submittedName>
</protein>
<reference evidence="1 2" key="1">
    <citation type="submission" date="2021-03" db="EMBL/GenBank/DDBJ databases">
        <authorList>
            <person name="King G.J."/>
            <person name="Bancroft I."/>
            <person name="Baten A."/>
            <person name="Bloomfield J."/>
            <person name="Borpatragohain P."/>
            <person name="He Z."/>
            <person name="Irish N."/>
            <person name="Irwin J."/>
            <person name="Liu K."/>
            <person name="Mauleon R.P."/>
            <person name="Moore J."/>
            <person name="Morris R."/>
            <person name="Ostergaard L."/>
            <person name="Wang B."/>
            <person name="Wells R."/>
        </authorList>
    </citation>
    <scope>NUCLEOTIDE SEQUENCE [LARGE SCALE GENOMIC DNA]</scope>
    <source>
        <strain evidence="1">R-o-18</strain>
        <tissue evidence="1">Leaf</tissue>
    </source>
</reference>
<evidence type="ECO:0000313" key="2">
    <source>
        <dbReference type="Proteomes" id="UP000823674"/>
    </source>
</evidence>
<dbReference type="EMBL" id="JADBGQ010000004">
    <property type="protein sequence ID" value="KAG5401934.1"/>
    <property type="molecule type" value="Genomic_DNA"/>
</dbReference>
<evidence type="ECO:0000313" key="1">
    <source>
        <dbReference type="EMBL" id="KAG5401934.1"/>
    </source>
</evidence>
<sequence length="78" mass="8664">MVKREEGMVPEKWLSPRFRRESMHCDRTGGFIAPNSIIGFAKVAMAAIKLVHELSESLRLIGMTSNITAVINVYTEGA</sequence>
<keyword evidence="2" id="KW-1185">Reference proteome</keyword>
<comment type="caution">
    <text evidence="1">The sequence shown here is derived from an EMBL/GenBank/DDBJ whole genome shotgun (WGS) entry which is preliminary data.</text>
</comment>
<name>A0ABQ7MTA8_BRACM</name>
<organism evidence="1 2">
    <name type="scientific">Brassica rapa subsp. trilocularis</name>
    <dbReference type="NCBI Taxonomy" id="1813537"/>
    <lineage>
        <taxon>Eukaryota</taxon>
        <taxon>Viridiplantae</taxon>
        <taxon>Streptophyta</taxon>
        <taxon>Embryophyta</taxon>
        <taxon>Tracheophyta</taxon>
        <taxon>Spermatophyta</taxon>
        <taxon>Magnoliopsida</taxon>
        <taxon>eudicotyledons</taxon>
        <taxon>Gunneridae</taxon>
        <taxon>Pentapetalae</taxon>
        <taxon>rosids</taxon>
        <taxon>malvids</taxon>
        <taxon>Brassicales</taxon>
        <taxon>Brassicaceae</taxon>
        <taxon>Brassiceae</taxon>
        <taxon>Brassica</taxon>
    </lineage>
</organism>
<dbReference type="Proteomes" id="UP000823674">
    <property type="component" value="Chromosome A04"/>
</dbReference>